<dbReference type="Proteomes" id="UP001189429">
    <property type="component" value="Unassembled WGS sequence"/>
</dbReference>
<keyword evidence="3" id="KW-1185">Reference proteome</keyword>
<gene>
    <name evidence="2" type="ORF">PCOR1329_LOCUS81285</name>
</gene>
<comment type="caution">
    <text evidence="2">The sequence shown here is derived from an EMBL/GenBank/DDBJ whole genome shotgun (WGS) entry which is preliminary data.</text>
</comment>
<organism evidence="2 3">
    <name type="scientific">Prorocentrum cordatum</name>
    <dbReference type="NCBI Taxonomy" id="2364126"/>
    <lineage>
        <taxon>Eukaryota</taxon>
        <taxon>Sar</taxon>
        <taxon>Alveolata</taxon>
        <taxon>Dinophyceae</taxon>
        <taxon>Prorocentrales</taxon>
        <taxon>Prorocentraceae</taxon>
        <taxon>Prorocentrum</taxon>
    </lineage>
</organism>
<feature type="region of interest" description="Disordered" evidence="1">
    <location>
        <begin position="1"/>
        <end position="25"/>
    </location>
</feature>
<sequence>MGPRRSRSSGTPARGNGRRSRMGAAAAIRPAAILEELPAKGGPGELGNFELIGQDVAADLVANLKEMRQESVEGAEEAGTEMVAMDVDHLKAELEALAWMRQEVAARAAEAELLRRENEELRAQRDEFREHHPELFDDAGSGDSSIESSLDTG</sequence>
<evidence type="ECO:0000256" key="1">
    <source>
        <dbReference type="SAM" id="MobiDB-lite"/>
    </source>
</evidence>
<proteinExistence type="predicted"/>
<name>A0ABN9XZU3_9DINO</name>
<protein>
    <submittedName>
        <fullName evidence="2">Uncharacterized protein</fullName>
    </submittedName>
</protein>
<evidence type="ECO:0000313" key="3">
    <source>
        <dbReference type="Proteomes" id="UP001189429"/>
    </source>
</evidence>
<evidence type="ECO:0000313" key="2">
    <source>
        <dbReference type="EMBL" id="CAK0905687.1"/>
    </source>
</evidence>
<feature type="compositionally biased region" description="Basic and acidic residues" evidence="1">
    <location>
        <begin position="124"/>
        <end position="135"/>
    </location>
</feature>
<reference evidence="2" key="1">
    <citation type="submission" date="2023-10" db="EMBL/GenBank/DDBJ databases">
        <authorList>
            <person name="Chen Y."/>
            <person name="Shah S."/>
            <person name="Dougan E. K."/>
            <person name="Thang M."/>
            <person name="Chan C."/>
        </authorList>
    </citation>
    <scope>NUCLEOTIDE SEQUENCE [LARGE SCALE GENOMIC DNA]</scope>
</reference>
<dbReference type="EMBL" id="CAUYUJ010021593">
    <property type="protein sequence ID" value="CAK0905687.1"/>
    <property type="molecule type" value="Genomic_DNA"/>
</dbReference>
<feature type="compositionally biased region" description="Polar residues" evidence="1">
    <location>
        <begin position="142"/>
        <end position="153"/>
    </location>
</feature>
<feature type="region of interest" description="Disordered" evidence="1">
    <location>
        <begin position="124"/>
        <end position="153"/>
    </location>
</feature>
<accession>A0ABN9XZU3</accession>